<dbReference type="Proteomes" id="UP000823613">
    <property type="component" value="Unassembled WGS sequence"/>
</dbReference>
<accession>A0A9D9DIB9</accession>
<reference evidence="1" key="2">
    <citation type="journal article" date="2021" name="PeerJ">
        <title>Extensive microbial diversity within the chicken gut microbiome revealed by metagenomics and culture.</title>
        <authorList>
            <person name="Gilroy R."/>
            <person name="Ravi A."/>
            <person name="Getino M."/>
            <person name="Pursley I."/>
            <person name="Horton D.L."/>
            <person name="Alikhan N.F."/>
            <person name="Baker D."/>
            <person name="Gharbi K."/>
            <person name="Hall N."/>
            <person name="Watson M."/>
            <person name="Adriaenssens E.M."/>
            <person name="Foster-Nyarko E."/>
            <person name="Jarju S."/>
            <person name="Secka A."/>
            <person name="Antonio M."/>
            <person name="Oren A."/>
            <person name="Chaudhuri R.R."/>
            <person name="La Ragione R."/>
            <person name="Hildebrand F."/>
            <person name="Pallen M.J."/>
        </authorList>
    </citation>
    <scope>NUCLEOTIDE SEQUENCE</scope>
    <source>
        <strain evidence="1">11159</strain>
    </source>
</reference>
<protein>
    <submittedName>
        <fullName evidence="1">Uncharacterized protein</fullName>
    </submittedName>
</protein>
<dbReference type="AlphaFoldDB" id="A0A9D9DIB9"/>
<sequence>MAKNFIIVNDCPNSEIILNNVEKINEFINRFKQFYSRFDKRLLTTKKKVNVNLKNGIVNISIDFNKKHYGQCYGFNKELIYTY</sequence>
<reference evidence="1" key="1">
    <citation type="submission" date="2020-10" db="EMBL/GenBank/DDBJ databases">
        <authorList>
            <person name="Gilroy R."/>
        </authorList>
    </citation>
    <scope>NUCLEOTIDE SEQUENCE</scope>
    <source>
        <strain evidence="1">11159</strain>
    </source>
</reference>
<evidence type="ECO:0000313" key="2">
    <source>
        <dbReference type="Proteomes" id="UP000823613"/>
    </source>
</evidence>
<proteinExistence type="predicted"/>
<comment type="caution">
    <text evidence="1">The sequence shown here is derived from an EMBL/GenBank/DDBJ whole genome shotgun (WGS) entry which is preliminary data.</text>
</comment>
<dbReference type="EMBL" id="JADIMY010000084">
    <property type="protein sequence ID" value="MBO8427736.1"/>
    <property type="molecule type" value="Genomic_DNA"/>
</dbReference>
<gene>
    <name evidence="1" type="ORF">IAC58_04190</name>
</gene>
<name>A0A9D9DIB9_9BACL</name>
<organism evidence="1 2">
    <name type="scientific">Candidatus Onthovivens merdipullorum</name>
    <dbReference type="NCBI Taxonomy" id="2840889"/>
    <lineage>
        <taxon>Bacteria</taxon>
        <taxon>Bacillati</taxon>
        <taxon>Bacillota</taxon>
        <taxon>Bacilli</taxon>
        <taxon>Bacillales</taxon>
        <taxon>Candidatus Onthovivens</taxon>
    </lineage>
</organism>
<evidence type="ECO:0000313" key="1">
    <source>
        <dbReference type="EMBL" id="MBO8427736.1"/>
    </source>
</evidence>